<dbReference type="GO" id="GO:0004386">
    <property type="term" value="F:helicase activity"/>
    <property type="evidence" value="ECO:0007669"/>
    <property type="project" value="UniProtKB-KW"/>
</dbReference>
<proteinExistence type="predicted"/>
<dbReference type="InterPro" id="IPR027417">
    <property type="entry name" value="P-loop_NTPase"/>
</dbReference>
<dbReference type="CDD" id="cd18785">
    <property type="entry name" value="SF2_C"/>
    <property type="match status" value="1"/>
</dbReference>
<keyword evidence="2" id="KW-0378">Hydrolase</keyword>
<dbReference type="EMBL" id="SNWQ01000003">
    <property type="protein sequence ID" value="TDO51545.1"/>
    <property type="molecule type" value="Genomic_DNA"/>
</dbReference>
<dbReference type="SMART" id="SM00490">
    <property type="entry name" value="HELICc"/>
    <property type="match status" value="1"/>
</dbReference>
<gene>
    <name evidence="2" type="ORF">EV643_103284</name>
</gene>
<dbReference type="Pfam" id="PF00271">
    <property type="entry name" value="Helicase_C"/>
    <property type="match status" value="1"/>
</dbReference>
<reference evidence="2 3" key="1">
    <citation type="submission" date="2019-03" db="EMBL/GenBank/DDBJ databases">
        <title>Genomic Encyclopedia of Type Strains, Phase III (KMG-III): the genomes of soil and plant-associated and newly described type strains.</title>
        <authorList>
            <person name="Whitman W."/>
        </authorList>
    </citation>
    <scope>NUCLEOTIDE SEQUENCE [LARGE SCALE GENOMIC DNA]</scope>
    <source>
        <strain evidence="2 3">VKM Ac-2527</strain>
    </source>
</reference>
<dbReference type="InterPro" id="IPR001650">
    <property type="entry name" value="Helicase_C-like"/>
</dbReference>
<accession>A0A4R6KMC3</accession>
<feature type="domain" description="Helicase C-terminal" evidence="1">
    <location>
        <begin position="17"/>
        <end position="192"/>
    </location>
</feature>
<dbReference type="Gene3D" id="3.40.50.300">
    <property type="entry name" value="P-loop containing nucleotide triphosphate hydrolases"/>
    <property type="match status" value="1"/>
</dbReference>
<dbReference type="SUPFAM" id="SSF52540">
    <property type="entry name" value="P-loop containing nucleoside triphosphate hydrolases"/>
    <property type="match status" value="1"/>
</dbReference>
<sequence length="785" mass="85854">MPVPGTKSACDDAIVARILQLLAQPEHGSSALLVRAESERRARELAEIYSAAGQPVEVLVSRLPEREKSRIVEGLQTGSIRAVAVVGMLGEGFDLARLRLAAYHDKHKSLSSTVQLIGRLVRPSPRFPQPSVLVTVQDTDVYPALRGAVKSLWEEDSDWSVLLPRIADDQIERTVADRRFAERLEAAPAELAVDAIHPMVAARVYEARQNDWKPCFVNGDLPDAIAVGRMLRGKQIYYASVTPDQQTLMVITQAATGPRWHMDPGLDSHEYELHLITWVPAKKSHEQGLLLVNGENGQVTNELLKALGVEREHLRIADPALLQGAFDTLPRLSVSNVGVRNTYAGGRGAPTYKTFAGSGVDRGLREADTAQAAIGHAMAQVEEENSTYTTGIATAKAKFWEARNVPLRLYQDLLNDFAERYWSTELAANPLLPDVARGLRLAKFPSGDVVLVELNPDLIGRGWTVANGTPLETVDIELDTSAARTADVFPLKATDQLRNEVIWRGHQDVLGDFHDAQDTPPCIAQRGWATRRSFSELLDLQPPNIYFYDGTTVHGGLKYEPVSPMRTLPSVKTLKPSWAGVDITAETDATAAEHGNGISVQSAVADQIAATPTSYARRWILGNDGGGELADVIVLEVDHGRRARIALWHVKPAGTATPAVRVSEMQVVVAQAIKSRRWLTDLSLWEEMGKRLTGEASPRLTIIEGSERLLRVLLGINPAHRSWALNQNTRLVRGEVVIVQPGLSWAALQNRLGHADLSAQQVRDLLAVFDDAVGQRGGTTVVCSD</sequence>
<evidence type="ECO:0000259" key="1">
    <source>
        <dbReference type="PROSITE" id="PS51194"/>
    </source>
</evidence>
<evidence type="ECO:0000313" key="2">
    <source>
        <dbReference type="EMBL" id="TDO51545.1"/>
    </source>
</evidence>
<protein>
    <submittedName>
        <fullName evidence="2">Helicase-like protein</fullName>
    </submittedName>
</protein>
<dbReference type="AlphaFoldDB" id="A0A4R6KMC3"/>
<keyword evidence="2" id="KW-0067">ATP-binding</keyword>
<dbReference type="Proteomes" id="UP000295388">
    <property type="component" value="Unassembled WGS sequence"/>
</dbReference>
<name>A0A4R6KMC3_9ACTN</name>
<comment type="caution">
    <text evidence="2">The sequence shown here is derived from an EMBL/GenBank/DDBJ whole genome shotgun (WGS) entry which is preliminary data.</text>
</comment>
<evidence type="ECO:0000313" key="3">
    <source>
        <dbReference type="Proteomes" id="UP000295388"/>
    </source>
</evidence>
<keyword evidence="2" id="KW-0347">Helicase</keyword>
<keyword evidence="2" id="KW-0547">Nucleotide-binding</keyword>
<keyword evidence="3" id="KW-1185">Reference proteome</keyword>
<dbReference type="PROSITE" id="PS51194">
    <property type="entry name" value="HELICASE_CTER"/>
    <property type="match status" value="1"/>
</dbReference>
<organism evidence="2 3">
    <name type="scientific">Kribbella caucasensis</name>
    <dbReference type="NCBI Taxonomy" id="2512215"/>
    <lineage>
        <taxon>Bacteria</taxon>
        <taxon>Bacillati</taxon>
        <taxon>Actinomycetota</taxon>
        <taxon>Actinomycetes</taxon>
        <taxon>Propionibacteriales</taxon>
        <taxon>Kribbellaceae</taxon>
        <taxon>Kribbella</taxon>
    </lineage>
</organism>